<name>A0AAV3Z4M7_9GAST</name>
<evidence type="ECO:0000313" key="2">
    <source>
        <dbReference type="Proteomes" id="UP000735302"/>
    </source>
</evidence>
<sequence>MHGINVQNSFPGRLALFDHIFHLSNLEIENLMLASTALNIRTIIIIFSDIRNCSGSESRQGHCEFSLLPDPRIAGKPLDESCSAGNVISHGMGPMRAVMCT</sequence>
<dbReference type="Proteomes" id="UP000735302">
    <property type="component" value="Unassembled WGS sequence"/>
</dbReference>
<protein>
    <submittedName>
        <fullName evidence="1">Uncharacterized protein</fullName>
    </submittedName>
</protein>
<comment type="caution">
    <text evidence="1">The sequence shown here is derived from an EMBL/GenBank/DDBJ whole genome shotgun (WGS) entry which is preliminary data.</text>
</comment>
<dbReference type="AlphaFoldDB" id="A0AAV3Z4M7"/>
<reference evidence="1 2" key="1">
    <citation type="journal article" date="2021" name="Elife">
        <title>Chloroplast acquisition without the gene transfer in kleptoplastic sea slugs, Plakobranchus ocellatus.</title>
        <authorList>
            <person name="Maeda T."/>
            <person name="Takahashi S."/>
            <person name="Yoshida T."/>
            <person name="Shimamura S."/>
            <person name="Takaki Y."/>
            <person name="Nagai Y."/>
            <person name="Toyoda A."/>
            <person name="Suzuki Y."/>
            <person name="Arimoto A."/>
            <person name="Ishii H."/>
            <person name="Satoh N."/>
            <person name="Nishiyama T."/>
            <person name="Hasebe M."/>
            <person name="Maruyama T."/>
            <person name="Minagawa J."/>
            <person name="Obokata J."/>
            <person name="Shigenobu S."/>
        </authorList>
    </citation>
    <scope>NUCLEOTIDE SEQUENCE [LARGE SCALE GENOMIC DNA]</scope>
</reference>
<evidence type="ECO:0000313" key="1">
    <source>
        <dbReference type="EMBL" id="GFN94250.1"/>
    </source>
</evidence>
<dbReference type="EMBL" id="BLXT01002422">
    <property type="protein sequence ID" value="GFN94250.1"/>
    <property type="molecule type" value="Genomic_DNA"/>
</dbReference>
<organism evidence="1 2">
    <name type="scientific">Plakobranchus ocellatus</name>
    <dbReference type="NCBI Taxonomy" id="259542"/>
    <lineage>
        <taxon>Eukaryota</taxon>
        <taxon>Metazoa</taxon>
        <taxon>Spiralia</taxon>
        <taxon>Lophotrochozoa</taxon>
        <taxon>Mollusca</taxon>
        <taxon>Gastropoda</taxon>
        <taxon>Heterobranchia</taxon>
        <taxon>Euthyneura</taxon>
        <taxon>Panpulmonata</taxon>
        <taxon>Sacoglossa</taxon>
        <taxon>Placobranchoidea</taxon>
        <taxon>Plakobranchidae</taxon>
        <taxon>Plakobranchus</taxon>
    </lineage>
</organism>
<accession>A0AAV3Z4M7</accession>
<gene>
    <name evidence="1" type="ORF">PoB_002075600</name>
</gene>
<proteinExistence type="predicted"/>
<keyword evidence="2" id="KW-1185">Reference proteome</keyword>